<dbReference type="InterPro" id="IPR002197">
    <property type="entry name" value="HTH_Fis"/>
</dbReference>
<dbReference type="InterPro" id="IPR002078">
    <property type="entry name" value="Sigma_54_int"/>
</dbReference>
<dbReference type="CDD" id="cd00009">
    <property type="entry name" value="AAA"/>
    <property type="match status" value="1"/>
</dbReference>
<keyword evidence="3" id="KW-0805">Transcription regulation</keyword>
<dbReference type="Proteomes" id="UP000298263">
    <property type="component" value="Unassembled WGS sequence"/>
</dbReference>
<dbReference type="Gene3D" id="3.30.450.40">
    <property type="match status" value="1"/>
</dbReference>
<dbReference type="InterPro" id="IPR003593">
    <property type="entry name" value="AAA+_ATPase"/>
</dbReference>
<evidence type="ECO:0000256" key="1">
    <source>
        <dbReference type="ARBA" id="ARBA00022741"/>
    </source>
</evidence>
<reference evidence="8" key="1">
    <citation type="journal article" date="2019" name="PLoS Negl. Trop. Dis.">
        <title>Revisiting the worldwide diversity of Leptospira species in the environment.</title>
        <authorList>
            <person name="Vincent A.T."/>
            <person name="Schiettekatte O."/>
            <person name="Bourhy P."/>
            <person name="Veyrier F.J."/>
            <person name="Picardeau M."/>
        </authorList>
    </citation>
    <scope>NUCLEOTIDE SEQUENCE [LARGE SCALE GENOMIC DNA]</scope>
    <source>
        <strain evidence="8">201702422</strain>
    </source>
</reference>
<dbReference type="GO" id="GO:0005524">
    <property type="term" value="F:ATP binding"/>
    <property type="evidence" value="ECO:0007669"/>
    <property type="project" value="UniProtKB-KW"/>
</dbReference>
<dbReference type="Gene3D" id="1.10.8.60">
    <property type="match status" value="1"/>
</dbReference>
<dbReference type="SUPFAM" id="SSF46689">
    <property type="entry name" value="Homeodomain-like"/>
    <property type="match status" value="1"/>
</dbReference>
<dbReference type="InterPro" id="IPR027417">
    <property type="entry name" value="P-loop_NTPase"/>
</dbReference>
<evidence type="ECO:0000256" key="3">
    <source>
        <dbReference type="ARBA" id="ARBA00023015"/>
    </source>
</evidence>
<dbReference type="Pfam" id="PF00158">
    <property type="entry name" value="Sigma54_activat"/>
    <property type="match status" value="1"/>
</dbReference>
<dbReference type="Pfam" id="PF25601">
    <property type="entry name" value="AAA_lid_14"/>
    <property type="match status" value="1"/>
</dbReference>
<name>A0A4Z0ZYV7_9LEPT</name>
<dbReference type="PANTHER" id="PTHR32071:SF117">
    <property type="entry name" value="PTS-DEPENDENT DIHYDROXYACETONE KINASE OPERON REGULATORY PROTEIN-RELATED"/>
    <property type="match status" value="1"/>
</dbReference>
<protein>
    <submittedName>
        <fullName evidence="8">Sigma-54-dependent Fis family transcriptional regulator</fullName>
    </submittedName>
</protein>
<proteinExistence type="predicted"/>
<keyword evidence="1" id="KW-0547">Nucleotide-binding</keyword>
<dbReference type="SMART" id="SM00382">
    <property type="entry name" value="AAA"/>
    <property type="match status" value="1"/>
</dbReference>
<comment type="caution">
    <text evidence="8">The sequence shown here is derived from an EMBL/GenBank/DDBJ whole genome shotgun (WGS) entry which is preliminary data.</text>
</comment>
<dbReference type="Pfam" id="PF02954">
    <property type="entry name" value="HTH_8"/>
    <property type="match status" value="1"/>
</dbReference>
<evidence type="ECO:0000313" key="8">
    <source>
        <dbReference type="EMBL" id="TGL94093.1"/>
    </source>
</evidence>
<dbReference type="PANTHER" id="PTHR32071">
    <property type="entry name" value="TRANSCRIPTIONAL REGULATORY PROTEIN"/>
    <property type="match status" value="1"/>
</dbReference>
<dbReference type="SUPFAM" id="SSF52540">
    <property type="entry name" value="P-loop containing nucleoside triphosphate hydrolases"/>
    <property type="match status" value="1"/>
</dbReference>
<dbReference type="Gene3D" id="1.10.10.60">
    <property type="entry name" value="Homeodomain-like"/>
    <property type="match status" value="1"/>
</dbReference>
<gene>
    <name evidence="8" type="ORF">EHQ69_06395</name>
</gene>
<dbReference type="SMART" id="SM00065">
    <property type="entry name" value="GAF"/>
    <property type="match status" value="1"/>
</dbReference>
<evidence type="ECO:0000256" key="4">
    <source>
        <dbReference type="ARBA" id="ARBA00023125"/>
    </source>
</evidence>
<keyword evidence="4" id="KW-0238">DNA-binding</keyword>
<dbReference type="PROSITE" id="PS50045">
    <property type="entry name" value="SIGMA54_INTERACT_4"/>
    <property type="match status" value="1"/>
</dbReference>
<keyword evidence="5" id="KW-0010">Activator</keyword>
<dbReference type="InterPro" id="IPR025662">
    <property type="entry name" value="Sigma_54_int_dom_ATP-bd_1"/>
</dbReference>
<dbReference type="InterPro" id="IPR009057">
    <property type="entry name" value="Homeodomain-like_sf"/>
</dbReference>
<evidence type="ECO:0000259" key="7">
    <source>
        <dbReference type="PROSITE" id="PS50045"/>
    </source>
</evidence>
<evidence type="ECO:0000256" key="2">
    <source>
        <dbReference type="ARBA" id="ARBA00022840"/>
    </source>
</evidence>
<accession>A0A4Z0ZYV7</accession>
<evidence type="ECO:0000256" key="5">
    <source>
        <dbReference type="ARBA" id="ARBA00023159"/>
    </source>
</evidence>
<organism evidence="8 9">
    <name type="scientific">Leptospira congkakensis</name>
    <dbReference type="NCBI Taxonomy" id="2484932"/>
    <lineage>
        <taxon>Bacteria</taxon>
        <taxon>Pseudomonadati</taxon>
        <taxon>Spirochaetota</taxon>
        <taxon>Spirochaetia</taxon>
        <taxon>Leptospirales</taxon>
        <taxon>Leptospiraceae</taxon>
        <taxon>Leptospira</taxon>
    </lineage>
</organism>
<dbReference type="RefSeq" id="WP_135587566.1">
    <property type="nucleotide sequence ID" value="NZ_RQGO01000019.1"/>
</dbReference>
<dbReference type="AlphaFoldDB" id="A0A4Z0ZYV7"/>
<dbReference type="SUPFAM" id="SSF55781">
    <property type="entry name" value="GAF domain-like"/>
    <property type="match status" value="1"/>
</dbReference>
<dbReference type="PROSITE" id="PS00675">
    <property type="entry name" value="SIGMA54_INTERACT_1"/>
    <property type="match status" value="1"/>
</dbReference>
<dbReference type="Gene3D" id="3.40.50.300">
    <property type="entry name" value="P-loop containing nucleotide triphosphate hydrolases"/>
    <property type="match status" value="1"/>
</dbReference>
<keyword evidence="2" id="KW-0067">ATP-binding</keyword>
<evidence type="ECO:0000313" key="9">
    <source>
        <dbReference type="Proteomes" id="UP000298263"/>
    </source>
</evidence>
<feature type="domain" description="Sigma-54 factor interaction" evidence="7">
    <location>
        <begin position="179"/>
        <end position="403"/>
    </location>
</feature>
<keyword evidence="9" id="KW-1185">Reference proteome</keyword>
<dbReference type="InterPro" id="IPR029016">
    <property type="entry name" value="GAF-like_dom_sf"/>
</dbReference>
<dbReference type="InterPro" id="IPR003018">
    <property type="entry name" value="GAF"/>
</dbReference>
<keyword evidence="6" id="KW-0804">Transcription</keyword>
<evidence type="ECO:0000256" key="6">
    <source>
        <dbReference type="ARBA" id="ARBA00023163"/>
    </source>
</evidence>
<dbReference type="GO" id="GO:0006355">
    <property type="term" value="P:regulation of DNA-templated transcription"/>
    <property type="evidence" value="ECO:0007669"/>
    <property type="project" value="InterPro"/>
</dbReference>
<dbReference type="EMBL" id="RQGP01000010">
    <property type="protein sequence ID" value="TGL94093.1"/>
    <property type="molecule type" value="Genomic_DNA"/>
</dbReference>
<dbReference type="InterPro" id="IPR058031">
    <property type="entry name" value="AAA_lid_NorR"/>
</dbReference>
<sequence length="503" mass="56418">MSVKQDISGTLRKIQKEIQQLPNITDRLNFILDMTLTLFGASTGSISIMDQEEKVLTIVAAKGMDWEKKIAAKLPFNLGVTGRAASTREIIYVPDVTLDKDYVKLIETVRSELAIPLVTRDSTIGVLNLESDKVNFFSQDIINQATIFASQLTIVILEERIAKEAFDKSKREEDPVEEILGYDPSILFLKHRIRQVGPSDTSVMIIGEEGAGKNLIAKALHYISQRKNGPFFTVDCSGLSYELLEAELFGGQSGKIFNPGKLEQANGGSLYIESIGDLPSNLQTRLFHTLRDKTMPNPSAKKKDEVLNIRIFTGSKRDLLEDIQKETFSMDLYYRLAEVPLRVSPLRERRGDVPLLAHHFLYQYNKQYGRNKTFSTDALRALTGMPWSGNVRQLQSVIQYAVLVPPETVLEPHSFLQDGKRESEPTAKAQSFGVGTEILSPSENLSLNSAIERLEAIWIKEAFQRVSTQEEAAKLLGISRGSLQYKIKNNQFLDGFNAESPRK</sequence>
<dbReference type="OrthoDB" id="9771372at2"/>
<dbReference type="Pfam" id="PF13185">
    <property type="entry name" value="GAF_2"/>
    <property type="match status" value="1"/>
</dbReference>
<dbReference type="GO" id="GO:0043565">
    <property type="term" value="F:sequence-specific DNA binding"/>
    <property type="evidence" value="ECO:0007669"/>
    <property type="project" value="InterPro"/>
</dbReference>